<comment type="caution">
    <text evidence="3">The sequence shown here is derived from an EMBL/GenBank/DDBJ whole genome shotgun (WGS) entry which is preliminary data.</text>
</comment>
<dbReference type="InterPro" id="IPR002347">
    <property type="entry name" value="SDR_fam"/>
</dbReference>
<comment type="similarity">
    <text evidence="1">Belongs to the short-chain dehydrogenases/reductases (SDR) family.</text>
</comment>
<dbReference type="SUPFAM" id="SSF51735">
    <property type="entry name" value="NAD(P)-binding Rossmann-fold domains"/>
    <property type="match status" value="1"/>
</dbReference>
<dbReference type="PANTHER" id="PTHR24320">
    <property type="entry name" value="RETINOL DEHYDROGENASE"/>
    <property type="match status" value="1"/>
</dbReference>
<dbReference type="Proteomes" id="UP000619244">
    <property type="component" value="Unassembled WGS sequence"/>
</dbReference>
<keyword evidence="2" id="KW-0560">Oxidoreductase</keyword>
<keyword evidence="4" id="KW-1185">Reference proteome</keyword>
<dbReference type="AlphaFoldDB" id="A0A918P374"/>
<evidence type="ECO:0000256" key="2">
    <source>
        <dbReference type="ARBA" id="ARBA00023002"/>
    </source>
</evidence>
<dbReference type="PANTHER" id="PTHR24320:SF148">
    <property type="entry name" value="NAD(P)-BINDING ROSSMANN-FOLD SUPERFAMILY PROTEIN"/>
    <property type="match status" value="1"/>
</dbReference>
<dbReference type="Gene3D" id="3.40.50.720">
    <property type="entry name" value="NAD(P)-binding Rossmann-like Domain"/>
    <property type="match status" value="1"/>
</dbReference>
<evidence type="ECO:0000313" key="4">
    <source>
        <dbReference type="Proteomes" id="UP000619244"/>
    </source>
</evidence>
<evidence type="ECO:0000313" key="3">
    <source>
        <dbReference type="EMBL" id="GGY17563.1"/>
    </source>
</evidence>
<reference evidence="3" key="2">
    <citation type="submission" date="2020-09" db="EMBL/GenBank/DDBJ databases">
        <authorList>
            <person name="Sun Q."/>
            <person name="Ohkuma M."/>
        </authorList>
    </citation>
    <scope>NUCLEOTIDE SEQUENCE</scope>
    <source>
        <strain evidence="3">JCM 4790</strain>
    </source>
</reference>
<organism evidence="3 4">
    <name type="scientific">Streptomyces minutiscleroticus</name>
    <dbReference type="NCBI Taxonomy" id="68238"/>
    <lineage>
        <taxon>Bacteria</taxon>
        <taxon>Bacillati</taxon>
        <taxon>Actinomycetota</taxon>
        <taxon>Actinomycetes</taxon>
        <taxon>Kitasatosporales</taxon>
        <taxon>Streptomycetaceae</taxon>
        <taxon>Streptomyces</taxon>
    </lineage>
</organism>
<dbReference type="Pfam" id="PF00106">
    <property type="entry name" value="adh_short"/>
    <property type="match status" value="1"/>
</dbReference>
<dbReference type="EMBL" id="BMVU01000119">
    <property type="protein sequence ID" value="GGY17563.1"/>
    <property type="molecule type" value="Genomic_DNA"/>
</dbReference>
<dbReference type="GO" id="GO:0016491">
    <property type="term" value="F:oxidoreductase activity"/>
    <property type="evidence" value="ECO:0007669"/>
    <property type="project" value="UniProtKB-KW"/>
</dbReference>
<gene>
    <name evidence="3" type="ORF">GCM10010358_81210</name>
</gene>
<protein>
    <submittedName>
        <fullName evidence="3">Oxidoreductase</fullName>
    </submittedName>
</protein>
<proteinExistence type="inferred from homology"/>
<dbReference type="InterPro" id="IPR036291">
    <property type="entry name" value="NAD(P)-bd_dom_sf"/>
</dbReference>
<sequence length="315" mass="33509">MHAVDFTTTPRDLRAVAIMKDFDMSKRDGTPRSALVTGGNSGIGLAVAQGLGQKGYKVWIAGRSAEKGAAAVARLRPHTPAGVEFLPLDVTLFADIEKFVSALRPQLGGRLDALVHSTGALNAKRVVSADGLEGSWATQFLGRYLLTEAFTPELASADDGRVVFVSAQPPKNPRLFEDDPSLEKNYTIMRAISQAQSASALYEQMYAAEHPDGPAINGANAGVVANTGIGRAQPALLRMTSKAMSAAFGISPEQSAKNIVALASDPALEGVSGYCFPKPQNLQKRRKLAYSEEHLASLRRVLAKYATTKSKLLSA</sequence>
<reference evidence="3" key="1">
    <citation type="journal article" date="2014" name="Int. J. Syst. Evol. Microbiol.">
        <title>Complete genome sequence of Corynebacterium casei LMG S-19264T (=DSM 44701T), isolated from a smear-ripened cheese.</title>
        <authorList>
            <consortium name="US DOE Joint Genome Institute (JGI-PGF)"/>
            <person name="Walter F."/>
            <person name="Albersmeier A."/>
            <person name="Kalinowski J."/>
            <person name="Ruckert C."/>
        </authorList>
    </citation>
    <scope>NUCLEOTIDE SEQUENCE</scope>
    <source>
        <strain evidence="3">JCM 4790</strain>
    </source>
</reference>
<dbReference type="PRINTS" id="PR00081">
    <property type="entry name" value="GDHRDH"/>
</dbReference>
<name>A0A918P374_9ACTN</name>
<accession>A0A918P374</accession>
<evidence type="ECO:0000256" key="1">
    <source>
        <dbReference type="ARBA" id="ARBA00006484"/>
    </source>
</evidence>